<feature type="non-terminal residue" evidence="2">
    <location>
        <position position="26"/>
    </location>
</feature>
<proteinExistence type="predicted"/>
<dbReference type="EMBL" id="UINC01121436">
    <property type="protein sequence ID" value="SVC96597.1"/>
    <property type="molecule type" value="Genomic_DNA"/>
</dbReference>
<evidence type="ECO:0000313" key="1">
    <source>
        <dbReference type="EMBL" id="SVC65718.1"/>
    </source>
</evidence>
<gene>
    <name evidence="1" type="ORF">METZ01_LOCUS318572</name>
    <name evidence="2" type="ORF">METZ01_LOCUS349451</name>
</gene>
<protein>
    <submittedName>
        <fullName evidence="2">Uncharacterized protein</fullName>
    </submittedName>
</protein>
<sequence length="26" mass="2865">MEDWMVIPVQATLTSSWLSTTPVGQS</sequence>
<name>A0A382RHH6_9ZZZZ</name>
<dbReference type="EMBL" id="UINC01103382">
    <property type="protein sequence ID" value="SVC65718.1"/>
    <property type="molecule type" value="Genomic_DNA"/>
</dbReference>
<evidence type="ECO:0000313" key="2">
    <source>
        <dbReference type="EMBL" id="SVC96597.1"/>
    </source>
</evidence>
<accession>A0A382RHH6</accession>
<organism evidence="2">
    <name type="scientific">marine metagenome</name>
    <dbReference type="NCBI Taxonomy" id="408172"/>
    <lineage>
        <taxon>unclassified sequences</taxon>
        <taxon>metagenomes</taxon>
        <taxon>ecological metagenomes</taxon>
    </lineage>
</organism>
<reference evidence="2" key="1">
    <citation type="submission" date="2018-05" db="EMBL/GenBank/DDBJ databases">
        <authorList>
            <person name="Lanie J.A."/>
            <person name="Ng W.-L."/>
            <person name="Kazmierczak K.M."/>
            <person name="Andrzejewski T.M."/>
            <person name="Davidsen T.M."/>
            <person name="Wayne K.J."/>
            <person name="Tettelin H."/>
            <person name="Glass J.I."/>
            <person name="Rusch D."/>
            <person name="Podicherti R."/>
            <person name="Tsui H.-C.T."/>
            <person name="Winkler M.E."/>
        </authorList>
    </citation>
    <scope>NUCLEOTIDE SEQUENCE</scope>
</reference>
<dbReference type="AlphaFoldDB" id="A0A382RHH6"/>